<name>A0A1X0QIK6_9MICR</name>
<dbReference type="GO" id="GO:0033179">
    <property type="term" value="C:proton-transporting V-type ATPase, V0 domain"/>
    <property type="evidence" value="ECO:0007669"/>
    <property type="project" value="InterPro"/>
</dbReference>
<dbReference type="AlphaFoldDB" id="A0A1X0QIK6"/>
<evidence type="ECO:0000256" key="7">
    <source>
        <dbReference type="ARBA" id="ARBA00023136"/>
    </source>
</evidence>
<keyword evidence="7 8" id="KW-0472">Membrane</keyword>
<feature type="transmembrane region" description="Helical" evidence="8">
    <location>
        <begin position="329"/>
        <end position="351"/>
    </location>
</feature>
<keyword evidence="8" id="KW-0375">Hydrogen ion transport</keyword>
<protein>
    <recommendedName>
        <fullName evidence="8">V-type proton ATPase subunit a</fullName>
    </recommendedName>
</protein>
<feature type="transmembrane region" description="Helical" evidence="8">
    <location>
        <begin position="218"/>
        <end position="249"/>
    </location>
</feature>
<dbReference type="VEuPathDB" id="MicrosporidiaDB:HERIO_1733"/>
<dbReference type="GO" id="GO:0007035">
    <property type="term" value="P:vacuolar acidification"/>
    <property type="evidence" value="ECO:0007669"/>
    <property type="project" value="TreeGrafter"/>
</dbReference>
<dbReference type="PANTHER" id="PTHR11629:SF63">
    <property type="entry name" value="V-TYPE PROTON ATPASE SUBUNIT A"/>
    <property type="match status" value="1"/>
</dbReference>
<feature type="coiled-coil region" evidence="9">
    <location>
        <begin position="76"/>
        <end position="110"/>
    </location>
</feature>
<evidence type="ECO:0000256" key="1">
    <source>
        <dbReference type="ARBA" id="ARBA00004141"/>
    </source>
</evidence>
<keyword evidence="5 8" id="KW-1133">Transmembrane helix</keyword>
<gene>
    <name evidence="10" type="primary">VHAA2</name>
    <name evidence="10" type="ORF">A0H76_589</name>
</gene>
<evidence type="ECO:0000256" key="9">
    <source>
        <dbReference type="SAM" id="Coils"/>
    </source>
</evidence>
<dbReference type="InterPro" id="IPR002490">
    <property type="entry name" value="V-ATPase_116kDa_su"/>
</dbReference>
<keyword evidence="9" id="KW-0175">Coiled coil</keyword>
<accession>A0A1X0QIK6</accession>
<dbReference type="PANTHER" id="PTHR11629">
    <property type="entry name" value="VACUOLAR PROTON ATPASES"/>
    <property type="match status" value="1"/>
</dbReference>
<dbReference type="GO" id="GO:0046961">
    <property type="term" value="F:proton-transporting ATPase activity, rotational mechanism"/>
    <property type="evidence" value="ECO:0007669"/>
    <property type="project" value="InterPro"/>
</dbReference>
<keyword evidence="6 8" id="KW-0406">Ion transport</keyword>
<evidence type="ECO:0000256" key="4">
    <source>
        <dbReference type="ARBA" id="ARBA00022692"/>
    </source>
</evidence>
<feature type="transmembrane region" description="Helical" evidence="8">
    <location>
        <begin position="358"/>
        <end position="385"/>
    </location>
</feature>
<keyword evidence="4 8" id="KW-0812">Transmembrane</keyword>
<feature type="transmembrane region" description="Helical" evidence="8">
    <location>
        <begin position="513"/>
        <end position="535"/>
    </location>
</feature>
<evidence type="ECO:0000256" key="3">
    <source>
        <dbReference type="ARBA" id="ARBA00022448"/>
    </source>
</evidence>
<proteinExistence type="inferred from homology"/>
<dbReference type="EMBL" id="LTAI01000157">
    <property type="protein sequence ID" value="ORD99586.1"/>
    <property type="molecule type" value="Genomic_DNA"/>
</dbReference>
<sequence>MIKSVIETVLKKNCYIELVDVDFETTEKQQSIILAYSFGDISNRKIIEIINTMGGKSFSSTEFIEDTTNEKYFMNLIKESKEVDEERKSLKQLEEKLKILKKEIGENFATWKSVLYRERMIYETLNKINKSTDETYTDINNMINESFTGECWVRKKDFDQLNNLISSNKDLKFYYEEIKLKPNEVYPTAFTNNEFMESFQNLTNVFGVPKYKEINPAIFLVFTFPFMFGSMFGDIFHGLILLFVSLFMIKNFDKLNNNCGVLQILLEGRFIILLCSFGAIWFGLLYTDFASLSFSLFNSTTSNYPIGINPIWHHSANSMAFTNNLKMKLSLIIGFIHMELGCLISIANSILSNNRIDLFCTVIPQVLAFTLFLGYLVFLCIYKWLVTVNHPSLVGVLIGMYTEPFTITDQMYPGQLYVQLFIVSIIIASIPWMLFSKPIYILLKGRSNSDQMLDTWINSGIHTIEFSLGLISNTSSYLRIWAVSLAHNQLTSVIHQFTIGANSFVKKIVLFPVYLTATLLILIGLEGLSACLHALRLNWIEFFGKFYKGEGVMFEPLNFKLSHEELYDL</sequence>
<evidence type="ECO:0000313" key="10">
    <source>
        <dbReference type="EMBL" id="ORD99586.1"/>
    </source>
</evidence>
<feature type="transmembrane region" description="Helical" evidence="8">
    <location>
        <begin position="416"/>
        <end position="435"/>
    </location>
</feature>
<reference evidence="10 11" key="1">
    <citation type="journal article" date="2017" name="Environ. Microbiol.">
        <title>Decay of the glycolytic pathway and adaptation to intranuclear parasitism within Enterocytozoonidae microsporidia.</title>
        <authorList>
            <person name="Wiredu Boakye D."/>
            <person name="Jaroenlak P."/>
            <person name="Prachumwat A."/>
            <person name="Williams T.A."/>
            <person name="Bateman K.S."/>
            <person name="Itsathitphaisarn O."/>
            <person name="Sritunyalucksana K."/>
            <person name="Paszkiewicz K.H."/>
            <person name="Moore K.A."/>
            <person name="Stentiford G.D."/>
            <person name="Williams B.A."/>
        </authorList>
    </citation>
    <scope>NUCLEOTIDE SEQUENCE [LARGE SCALE GENOMIC DNA]</scope>
    <source>
        <strain evidence="11">canceri</strain>
    </source>
</reference>
<feature type="transmembrane region" description="Helical" evidence="8">
    <location>
        <begin position="270"/>
        <end position="287"/>
    </location>
</feature>
<comment type="caution">
    <text evidence="10">The sequence shown here is derived from an EMBL/GenBank/DDBJ whole genome shotgun (WGS) entry which is preliminary data.</text>
</comment>
<evidence type="ECO:0000313" key="11">
    <source>
        <dbReference type="Proteomes" id="UP000192501"/>
    </source>
</evidence>
<dbReference type="Proteomes" id="UP000192501">
    <property type="component" value="Unassembled WGS sequence"/>
</dbReference>
<evidence type="ECO:0000256" key="2">
    <source>
        <dbReference type="ARBA" id="ARBA00009904"/>
    </source>
</evidence>
<evidence type="ECO:0000256" key="8">
    <source>
        <dbReference type="RuleBase" id="RU361189"/>
    </source>
</evidence>
<keyword evidence="3 8" id="KW-0813">Transport</keyword>
<dbReference type="VEuPathDB" id="MicrosporidiaDB:A0H76_589"/>
<comment type="subcellular location">
    <subcellularLocation>
        <location evidence="1">Membrane</location>
        <topology evidence="1">Multi-pass membrane protein</topology>
    </subcellularLocation>
</comment>
<dbReference type="GO" id="GO:0016471">
    <property type="term" value="C:vacuolar proton-transporting V-type ATPase complex"/>
    <property type="evidence" value="ECO:0007669"/>
    <property type="project" value="TreeGrafter"/>
</dbReference>
<dbReference type="Pfam" id="PF01496">
    <property type="entry name" value="V_ATPase_I"/>
    <property type="match status" value="1"/>
</dbReference>
<comment type="function">
    <text evidence="8">Essential component of the vacuolar proton pump (V-ATPase), a multimeric enzyme that catalyzes the translocation of protons across the membranes. Required for assembly and activity of the V-ATPase.</text>
</comment>
<evidence type="ECO:0000256" key="6">
    <source>
        <dbReference type="ARBA" id="ARBA00023065"/>
    </source>
</evidence>
<comment type="similarity">
    <text evidence="2 8">Belongs to the V-ATPase 116 kDa subunit family.</text>
</comment>
<evidence type="ECO:0000256" key="5">
    <source>
        <dbReference type="ARBA" id="ARBA00022989"/>
    </source>
</evidence>
<dbReference type="GO" id="GO:0051117">
    <property type="term" value="F:ATPase binding"/>
    <property type="evidence" value="ECO:0007669"/>
    <property type="project" value="TreeGrafter"/>
</dbReference>
<organism evidence="10 11">
    <name type="scientific">Hepatospora eriocheir</name>
    <dbReference type="NCBI Taxonomy" id="1081669"/>
    <lineage>
        <taxon>Eukaryota</taxon>
        <taxon>Fungi</taxon>
        <taxon>Fungi incertae sedis</taxon>
        <taxon>Microsporidia</taxon>
        <taxon>Hepatosporidae</taxon>
        <taxon>Hepatospora</taxon>
    </lineage>
</organism>